<keyword evidence="6" id="KW-1185">Reference proteome</keyword>
<dbReference type="Gene3D" id="2.160.10.10">
    <property type="entry name" value="Hexapeptide repeat proteins"/>
    <property type="match status" value="1"/>
</dbReference>
<evidence type="ECO:0000313" key="6">
    <source>
        <dbReference type="Proteomes" id="UP000315010"/>
    </source>
</evidence>
<gene>
    <name evidence="5" type="primary">lacA_2</name>
    <name evidence="5" type="ORF">CA13_42230</name>
</gene>
<keyword evidence="4 5" id="KW-0012">Acyltransferase</keyword>
<dbReference type="EMBL" id="SJPJ01000001">
    <property type="protein sequence ID" value="TWT82760.1"/>
    <property type="molecule type" value="Genomic_DNA"/>
</dbReference>
<evidence type="ECO:0000313" key="5">
    <source>
        <dbReference type="EMBL" id="TWT82760.1"/>
    </source>
</evidence>
<dbReference type="Pfam" id="PF00132">
    <property type="entry name" value="Hexapep"/>
    <property type="match status" value="1"/>
</dbReference>
<dbReference type="PANTHER" id="PTHR23416:SF23">
    <property type="entry name" value="ACETYLTRANSFERASE C18B11.09C-RELATED"/>
    <property type="match status" value="1"/>
</dbReference>
<comment type="caution">
    <text evidence="5">The sequence shown here is derived from an EMBL/GenBank/DDBJ whole genome shotgun (WGS) entry which is preliminary data.</text>
</comment>
<dbReference type="InterPro" id="IPR011004">
    <property type="entry name" value="Trimer_LpxA-like_sf"/>
</dbReference>
<dbReference type="AlphaFoldDB" id="A0A5C5Z6F7"/>
<comment type="similarity">
    <text evidence="1">Belongs to the transferase hexapeptide repeat family.</text>
</comment>
<evidence type="ECO:0000256" key="4">
    <source>
        <dbReference type="ARBA" id="ARBA00023315"/>
    </source>
</evidence>
<dbReference type="EC" id="2.3.1.18" evidence="5"/>
<evidence type="ECO:0000256" key="1">
    <source>
        <dbReference type="ARBA" id="ARBA00007274"/>
    </source>
</evidence>
<dbReference type="GO" id="GO:0008870">
    <property type="term" value="F:galactoside O-acetyltransferase activity"/>
    <property type="evidence" value="ECO:0007669"/>
    <property type="project" value="UniProtKB-EC"/>
</dbReference>
<dbReference type="SUPFAM" id="SSF51161">
    <property type="entry name" value="Trimeric LpxA-like enzymes"/>
    <property type="match status" value="1"/>
</dbReference>
<proteinExistence type="inferred from homology"/>
<protein>
    <submittedName>
        <fullName evidence="5">Galactoside O-acetyltransferase</fullName>
        <ecNumber evidence="5">2.3.1.18</ecNumber>
    </submittedName>
</protein>
<reference evidence="5 6" key="1">
    <citation type="submission" date="2019-02" db="EMBL/GenBank/DDBJ databases">
        <title>Deep-cultivation of Planctomycetes and their phenomic and genomic characterization uncovers novel biology.</title>
        <authorList>
            <person name="Wiegand S."/>
            <person name="Jogler M."/>
            <person name="Boedeker C."/>
            <person name="Pinto D."/>
            <person name="Vollmers J."/>
            <person name="Rivas-Marin E."/>
            <person name="Kohn T."/>
            <person name="Peeters S.H."/>
            <person name="Heuer A."/>
            <person name="Rast P."/>
            <person name="Oberbeckmann S."/>
            <person name="Bunk B."/>
            <person name="Jeske O."/>
            <person name="Meyerdierks A."/>
            <person name="Storesund J.E."/>
            <person name="Kallscheuer N."/>
            <person name="Luecker S."/>
            <person name="Lage O.M."/>
            <person name="Pohl T."/>
            <person name="Merkel B.J."/>
            <person name="Hornburger P."/>
            <person name="Mueller R.-W."/>
            <person name="Bruemmer F."/>
            <person name="Labrenz M."/>
            <person name="Spormann A.M."/>
            <person name="Op Den Camp H."/>
            <person name="Overmann J."/>
            <person name="Amann R."/>
            <person name="Jetten M.S.M."/>
            <person name="Mascher T."/>
            <person name="Medema M.H."/>
            <person name="Devos D.P."/>
            <person name="Kaster A.-K."/>
            <person name="Ovreas L."/>
            <person name="Rohde M."/>
            <person name="Galperin M.Y."/>
            <person name="Jogler C."/>
        </authorList>
    </citation>
    <scope>NUCLEOTIDE SEQUENCE [LARGE SCALE GENOMIC DNA]</scope>
    <source>
        <strain evidence="5 6">CA13</strain>
    </source>
</reference>
<accession>A0A5C5Z6F7</accession>
<evidence type="ECO:0000256" key="2">
    <source>
        <dbReference type="ARBA" id="ARBA00022679"/>
    </source>
</evidence>
<dbReference type="PROSITE" id="PS00101">
    <property type="entry name" value="HEXAPEP_TRANSFERASES"/>
    <property type="match status" value="1"/>
</dbReference>
<dbReference type="InterPro" id="IPR051159">
    <property type="entry name" value="Hexapeptide_acetyltransf"/>
</dbReference>
<evidence type="ECO:0000256" key="3">
    <source>
        <dbReference type="ARBA" id="ARBA00022737"/>
    </source>
</evidence>
<organism evidence="5 6">
    <name type="scientific">Novipirellula herctigrandis</name>
    <dbReference type="NCBI Taxonomy" id="2527986"/>
    <lineage>
        <taxon>Bacteria</taxon>
        <taxon>Pseudomonadati</taxon>
        <taxon>Planctomycetota</taxon>
        <taxon>Planctomycetia</taxon>
        <taxon>Pirellulales</taxon>
        <taxon>Pirellulaceae</taxon>
        <taxon>Novipirellula</taxon>
    </lineage>
</organism>
<dbReference type="InterPro" id="IPR001451">
    <property type="entry name" value="Hexapep"/>
</dbReference>
<sequence length="235" mass="25498">MSHVSSNTERLALRDPLKLVVRRLLQFHLPVGPLTKPLFAGLYRLHVGVREALQWSLRFVWYEPLFRSQCHSIGDRFRMEQLPYIAGRGKISIGSDVYLSGKSSFAISKRHCSEPILSIGNHSFLGHNCAITVGRAVTIGNHCLIAGGVRISDFDGHPIDAVNRRNGETTPSASVLAVTIGNDVWIGHGAIILKGVHIGDRTIIGARSVVTKSVAPDTIVAGNPARVIKTLTGDS</sequence>
<name>A0A5C5Z6F7_9BACT</name>
<dbReference type="Pfam" id="PF14602">
    <property type="entry name" value="Hexapep_2"/>
    <property type="match status" value="1"/>
</dbReference>
<dbReference type="PANTHER" id="PTHR23416">
    <property type="entry name" value="SIALIC ACID SYNTHASE-RELATED"/>
    <property type="match status" value="1"/>
</dbReference>
<dbReference type="OrthoDB" id="285017at2"/>
<dbReference type="Proteomes" id="UP000315010">
    <property type="component" value="Unassembled WGS sequence"/>
</dbReference>
<keyword evidence="2 5" id="KW-0808">Transferase</keyword>
<dbReference type="InterPro" id="IPR018357">
    <property type="entry name" value="Hexapep_transf_CS"/>
</dbReference>
<keyword evidence="3" id="KW-0677">Repeat</keyword>